<keyword evidence="2" id="KW-1185">Reference proteome</keyword>
<organism evidence="1 2">
    <name type="scientific">Marinithermofilum abyssi</name>
    <dbReference type="NCBI Taxonomy" id="1571185"/>
    <lineage>
        <taxon>Bacteria</taxon>
        <taxon>Bacillati</taxon>
        <taxon>Bacillota</taxon>
        <taxon>Bacilli</taxon>
        <taxon>Bacillales</taxon>
        <taxon>Thermoactinomycetaceae</taxon>
        <taxon>Marinithermofilum</taxon>
    </lineage>
</organism>
<protein>
    <submittedName>
        <fullName evidence="1">Uncharacterized protein</fullName>
    </submittedName>
</protein>
<reference evidence="1" key="2">
    <citation type="submission" date="2020-09" db="EMBL/GenBank/DDBJ databases">
        <authorList>
            <person name="Sun Q."/>
            <person name="Zhou Y."/>
        </authorList>
    </citation>
    <scope>NUCLEOTIDE SEQUENCE</scope>
    <source>
        <strain evidence="1">CGMCC 1.15179</strain>
    </source>
</reference>
<dbReference type="Proteomes" id="UP000625210">
    <property type="component" value="Unassembled WGS sequence"/>
</dbReference>
<sequence length="74" mass="8499">MARMTCKCGEILSTIRSPNEIELIVYTDVEWDEIVNMDIQSPLDIPHLKKRYGSAQDVIVSSFLTVPMIWSTIR</sequence>
<reference evidence="1" key="1">
    <citation type="journal article" date="2014" name="Int. J. Syst. Evol. Microbiol.">
        <title>Complete genome sequence of Corynebacterium casei LMG S-19264T (=DSM 44701T), isolated from a smear-ripened cheese.</title>
        <authorList>
            <consortium name="US DOE Joint Genome Institute (JGI-PGF)"/>
            <person name="Walter F."/>
            <person name="Albersmeier A."/>
            <person name="Kalinowski J."/>
            <person name="Ruckert C."/>
        </authorList>
    </citation>
    <scope>NUCLEOTIDE SEQUENCE</scope>
    <source>
        <strain evidence="1">CGMCC 1.15179</strain>
    </source>
</reference>
<evidence type="ECO:0000313" key="1">
    <source>
        <dbReference type="EMBL" id="GGE27439.1"/>
    </source>
</evidence>
<evidence type="ECO:0000313" key="2">
    <source>
        <dbReference type="Proteomes" id="UP000625210"/>
    </source>
</evidence>
<accession>A0A8J2VL13</accession>
<dbReference type="AlphaFoldDB" id="A0A8J2VL13"/>
<name>A0A8J2VL13_9BACL</name>
<proteinExistence type="predicted"/>
<dbReference type="EMBL" id="BMHQ01000014">
    <property type="protein sequence ID" value="GGE27439.1"/>
    <property type="molecule type" value="Genomic_DNA"/>
</dbReference>
<gene>
    <name evidence="1" type="ORF">GCM10011571_32080</name>
</gene>
<comment type="caution">
    <text evidence="1">The sequence shown here is derived from an EMBL/GenBank/DDBJ whole genome shotgun (WGS) entry which is preliminary data.</text>
</comment>